<dbReference type="GO" id="GO:1990904">
    <property type="term" value="C:ribonucleoprotein complex"/>
    <property type="evidence" value="ECO:0007669"/>
    <property type="project" value="UniProtKB-KW"/>
</dbReference>
<dbReference type="PANTHER" id="PTHR10746:SF6">
    <property type="entry name" value="LARGE RIBOSOMAL SUBUNIT PROTEIN UL4M"/>
    <property type="match status" value="1"/>
</dbReference>
<evidence type="ECO:0008006" key="6">
    <source>
        <dbReference type="Google" id="ProtNLM"/>
    </source>
</evidence>
<dbReference type="EMBL" id="UINC01069709">
    <property type="protein sequence ID" value="SVC03296.1"/>
    <property type="molecule type" value="Genomic_DNA"/>
</dbReference>
<feature type="region of interest" description="Disordered" evidence="4">
    <location>
        <begin position="42"/>
        <end position="98"/>
    </location>
</feature>
<dbReference type="Gene3D" id="3.40.1370.10">
    <property type="match status" value="1"/>
</dbReference>
<dbReference type="NCBIfam" id="TIGR03953">
    <property type="entry name" value="rplD_bact"/>
    <property type="match status" value="1"/>
</dbReference>
<dbReference type="AlphaFoldDB" id="A0A382IUJ9"/>
<dbReference type="InterPro" id="IPR002136">
    <property type="entry name" value="Ribosomal_uL4"/>
</dbReference>
<reference evidence="5" key="1">
    <citation type="submission" date="2018-05" db="EMBL/GenBank/DDBJ databases">
        <authorList>
            <person name="Lanie J.A."/>
            <person name="Ng W.-L."/>
            <person name="Kazmierczak K.M."/>
            <person name="Andrzejewski T.M."/>
            <person name="Davidsen T.M."/>
            <person name="Wayne K.J."/>
            <person name="Tettelin H."/>
            <person name="Glass J.I."/>
            <person name="Rusch D."/>
            <person name="Podicherti R."/>
            <person name="Tsui H.-C.T."/>
            <person name="Winkler M.E."/>
        </authorList>
    </citation>
    <scope>NUCLEOTIDE SEQUENCE</scope>
</reference>
<dbReference type="InterPro" id="IPR023574">
    <property type="entry name" value="Ribosomal_uL4_dom_sf"/>
</dbReference>
<evidence type="ECO:0000256" key="1">
    <source>
        <dbReference type="ARBA" id="ARBA00010528"/>
    </source>
</evidence>
<dbReference type="GO" id="GO:0006412">
    <property type="term" value="P:translation"/>
    <property type="evidence" value="ECO:0007669"/>
    <property type="project" value="InterPro"/>
</dbReference>
<dbReference type="PANTHER" id="PTHR10746">
    <property type="entry name" value="50S RIBOSOMAL PROTEIN L4"/>
    <property type="match status" value="1"/>
</dbReference>
<dbReference type="InterPro" id="IPR013005">
    <property type="entry name" value="Ribosomal_uL4-like"/>
</dbReference>
<name>A0A382IUJ9_9ZZZZ</name>
<proteinExistence type="inferred from homology"/>
<evidence type="ECO:0000256" key="4">
    <source>
        <dbReference type="SAM" id="MobiDB-lite"/>
    </source>
</evidence>
<keyword evidence="3" id="KW-0687">Ribonucleoprotein</keyword>
<evidence type="ECO:0000313" key="5">
    <source>
        <dbReference type="EMBL" id="SVC03296.1"/>
    </source>
</evidence>
<dbReference type="GO" id="GO:0005840">
    <property type="term" value="C:ribosome"/>
    <property type="evidence" value="ECO:0007669"/>
    <property type="project" value="UniProtKB-KW"/>
</dbReference>
<evidence type="ECO:0000256" key="2">
    <source>
        <dbReference type="ARBA" id="ARBA00022980"/>
    </source>
</evidence>
<dbReference type="GO" id="GO:0003735">
    <property type="term" value="F:structural constituent of ribosome"/>
    <property type="evidence" value="ECO:0007669"/>
    <property type="project" value="InterPro"/>
</dbReference>
<sequence length="207" mass="23477">MKKQVVNLLNKNVSEIELSDSIFGIKVFPDLIHQYIRYQNAKLRQGSHKTKTRSEVNGRAKKPFSQKGTGNARQGSSKPPNFRGGATSMGPQNRDHSFSLNKKEKTLALKCALSNKADKEEIIFIDSLKVDNHKTKNLHKSLKNFDFNSALFIHSEDAKNENFKRASSNIPRLAMLSDKGLNVRDLMTFEKIFIETKAVEKITKRLS</sequence>
<protein>
    <recommendedName>
        <fullName evidence="6">50S ribosomal protein L4</fullName>
    </recommendedName>
</protein>
<dbReference type="Pfam" id="PF00573">
    <property type="entry name" value="Ribosomal_L4"/>
    <property type="match status" value="1"/>
</dbReference>
<feature type="compositionally biased region" description="Polar residues" evidence="4">
    <location>
        <begin position="66"/>
        <end position="79"/>
    </location>
</feature>
<gene>
    <name evidence="5" type="ORF">METZ01_LOCUS256150</name>
</gene>
<organism evidence="5">
    <name type="scientific">marine metagenome</name>
    <dbReference type="NCBI Taxonomy" id="408172"/>
    <lineage>
        <taxon>unclassified sequences</taxon>
        <taxon>metagenomes</taxon>
        <taxon>ecological metagenomes</taxon>
    </lineage>
</organism>
<dbReference type="HAMAP" id="MF_01328_B">
    <property type="entry name" value="Ribosomal_uL4_B"/>
    <property type="match status" value="1"/>
</dbReference>
<evidence type="ECO:0000256" key="3">
    <source>
        <dbReference type="ARBA" id="ARBA00023274"/>
    </source>
</evidence>
<accession>A0A382IUJ9</accession>
<comment type="similarity">
    <text evidence="1">Belongs to the universal ribosomal protein uL4 family.</text>
</comment>
<keyword evidence="2" id="KW-0689">Ribosomal protein</keyword>
<dbReference type="SUPFAM" id="SSF52166">
    <property type="entry name" value="Ribosomal protein L4"/>
    <property type="match status" value="1"/>
</dbReference>